<feature type="domain" description="HTH tetR-type" evidence="3">
    <location>
        <begin position="20"/>
        <end position="79"/>
    </location>
</feature>
<name>A0A846Y999_9NOCA</name>
<dbReference type="SUPFAM" id="SSF46689">
    <property type="entry name" value="Homeodomain-like"/>
    <property type="match status" value="1"/>
</dbReference>
<evidence type="ECO:0000313" key="4">
    <source>
        <dbReference type="EMBL" id="NKY54412.1"/>
    </source>
</evidence>
<protein>
    <submittedName>
        <fullName evidence="4">TetR/AcrR family transcriptional regulator</fullName>
    </submittedName>
</protein>
<proteinExistence type="predicted"/>
<evidence type="ECO:0000313" key="5">
    <source>
        <dbReference type="Proteomes" id="UP000565711"/>
    </source>
</evidence>
<evidence type="ECO:0000259" key="3">
    <source>
        <dbReference type="PROSITE" id="PS50977"/>
    </source>
</evidence>
<evidence type="ECO:0000256" key="1">
    <source>
        <dbReference type="ARBA" id="ARBA00023125"/>
    </source>
</evidence>
<keyword evidence="5" id="KW-1185">Reference proteome</keyword>
<dbReference type="InterPro" id="IPR009057">
    <property type="entry name" value="Homeodomain-like_sf"/>
</dbReference>
<dbReference type="PROSITE" id="PS50977">
    <property type="entry name" value="HTH_TETR_2"/>
    <property type="match status" value="1"/>
</dbReference>
<sequence length="195" mass="21120">MQPPTADGRRPPNAGRKVTTRNRDALIAAARETYAEHGLDVPLSAIARRAGVGQGVLYRNFPDRASVTNAVLEDNVRQIERAAADADMGFVDILGVLTWHLTESAAFIDLMHLDIAIGRSTVRAHARTLAERVECALKQRLPEGHRLGSVSDLMLASAMVSGAVSGADRAERERRASAAWRLLGVDIGPVRPFHD</sequence>
<feature type="DNA-binding region" description="H-T-H motif" evidence="2">
    <location>
        <begin position="42"/>
        <end position="61"/>
    </location>
</feature>
<dbReference type="RefSeq" id="WP_067881341.1">
    <property type="nucleotide sequence ID" value="NZ_JAAXOP010000029.1"/>
</dbReference>
<reference evidence="4 5" key="1">
    <citation type="submission" date="2020-04" db="EMBL/GenBank/DDBJ databases">
        <title>MicrobeNet Type strains.</title>
        <authorList>
            <person name="Nicholson A.C."/>
        </authorList>
    </citation>
    <scope>NUCLEOTIDE SEQUENCE [LARGE SCALE GENOMIC DNA]</scope>
    <source>
        <strain evidence="4 5">JCM 12354</strain>
    </source>
</reference>
<evidence type="ECO:0000256" key="2">
    <source>
        <dbReference type="PROSITE-ProRule" id="PRU00335"/>
    </source>
</evidence>
<gene>
    <name evidence="4" type="ORF">HGA08_29960</name>
</gene>
<keyword evidence="1 2" id="KW-0238">DNA-binding</keyword>
<dbReference type="Gene3D" id="1.10.357.10">
    <property type="entry name" value="Tetracycline Repressor, domain 2"/>
    <property type="match status" value="1"/>
</dbReference>
<dbReference type="Proteomes" id="UP000565711">
    <property type="component" value="Unassembled WGS sequence"/>
</dbReference>
<organism evidence="4 5">
    <name type="scientific">Nocardia vermiculata</name>
    <dbReference type="NCBI Taxonomy" id="257274"/>
    <lineage>
        <taxon>Bacteria</taxon>
        <taxon>Bacillati</taxon>
        <taxon>Actinomycetota</taxon>
        <taxon>Actinomycetes</taxon>
        <taxon>Mycobacteriales</taxon>
        <taxon>Nocardiaceae</taxon>
        <taxon>Nocardia</taxon>
    </lineage>
</organism>
<comment type="caution">
    <text evidence="4">The sequence shown here is derived from an EMBL/GenBank/DDBJ whole genome shotgun (WGS) entry which is preliminary data.</text>
</comment>
<dbReference type="Pfam" id="PF00440">
    <property type="entry name" value="TetR_N"/>
    <property type="match status" value="1"/>
</dbReference>
<dbReference type="PRINTS" id="PR00455">
    <property type="entry name" value="HTHTETR"/>
</dbReference>
<dbReference type="GO" id="GO:0003677">
    <property type="term" value="F:DNA binding"/>
    <property type="evidence" value="ECO:0007669"/>
    <property type="project" value="UniProtKB-UniRule"/>
</dbReference>
<dbReference type="InterPro" id="IPR001647">
    <property type="entry name" value="HTH_TetR"/>
</dbReference>
<accession>A0A846Y999</accession>
<dbReference type="AlphaFoldDB" id="A0A846Y999"/>
<dbReference type="EMBL" id="JAAXOP010000029">
    <property type="protein sequence ID" value="NKY54412.1"/>
    <property type="molecule type" value="Genomic_DNA"/>
</dbReference>